<dbReference type="PIRSF" id="PIRSF000144">
    <property type="entry name" value="CbbBc"/>
    <property type="match status" value="1"/>
</dbReference>
<keyword evidence="9" id="KW-0411">Iron-sulfur</keyword>
<evidence type="ECO:0000256" key="9">
    <source>
        <dbReference type="ARBA" id="ARBA00023014"/>
    </source>
</evidence>
<evidence type="ECO:0000256" key="1">
    <source>
        <dbReference type="ARBA" id="ARBA00001942"/>
    </source>
</evidence>
<keyword evidence="6" id="KW-0479">Metal-binding</keyword>
<dbReference type="InterPro" id="IPR009010">
    <property type="entry name" value="Asp_de-COase-like_dom_sf"/>
</dbReference>
<dbReference type="InterPro" id="IPR037951">
    <property type="entry name" value="MopB_CT_YdeP"/>
</dbReference>
<dbReference type="GO" id="GO:0008863">
    <property type="term" value="F:formate dehydrogenase (NAD+) activity"/>
    <property type="evidence" value="ECO:0007669"/>
    <property type="project" value="InterPro"/>
</dbReference>
<protein>
    <recommendedName>
        <fullName evidence="13">Molybdopterin oxidoreductase domain-containing protein</fullName>
    </recommendedName>
</protein>
<evidence type="ECO:0000259" key="10">
    <source>
        <dbReference type="Pfam" id="PF00384"/>
    </source>
</evidence>
<dbReference type="EMBL" id="HBIU01031677">
    <property type="protein sequence ID" value="CAE0635872.1"/>
    <property type="molecule type" value="Transcribed_RNA"/>
</dbReference>
<keyword evidence="8" id="KW-0408">Iron</keyword>
<dbReference type="InterPro" id="IPR041953">
    <property type="entry name" value="YdeP_MopB"/>
</dbReference>
<name>A0A6V1NKQ2_HETAK</name>
<dbReference type="Gene3D" id="3.40.228.10">
    <property type="entry name" value="Dimethylsulfoxide Reductase, domain 2"/>
    <property type="match status" value="1"/>
</dbReference>
<accession>A0A6V1NKQ2</accession>
<dbReference type="Gene3D" id="3.40.50.740">
    <property type="match status" value="1"/>
</dbReference>
<dbReference type="PANTHER" id="PTHR43105:SF4">
    <property type="entry name" value="PROTEIN YDEP"/>
    <property type="match status" value="1"/>
</dbReference>
<dbReference type="CDD" id="cd02767">
    <property type="entry name" value="MopB_ydeP"/>
    <property type="match status" value="1"/>
</dbReference>
<evidence type="ECO:0000256" key="5">
    <source>
        <dbReference type="ARBA" id="ARBA00022505"/>
    </source>
</evidence>
<dbReference type="NCBIfam" id="TIGR01701">
    <property type="entry name" value="Fdhalpha-like"/>
    <property type="match status" value="1"/>
</dbReference>
<sequence length="771" mass="84584">MSEQKIEFYDGPAGGWGALKSVAHHLNAQGVAVKGAKTLLHANQADGFDCPGCAWPDRDHRSTFEFCENGAKAVAAEATARRATPEVIGARTLTEWAAASDYELEATGRLTEPMVYDPETDRYQRTSWDAAFALIARELQALPDPNQAIFYTSGRTSNEAAFLYQLFVREYGTNNFPDCSNMCHEPSGSGLRPTIGVGKGTVTLADFEQADCIFVFGQNPGTNHPRMLGELRAARKRGARIISVNPLKERGLERFADPQDKLEMMTFGSAPISSHYFQVQVGGDFALLKGMCKRVVELDDIAVAMQRPRVLDVDFIAEHTAGFDAFIAELRAQPWEPLEAQSGLTRAQIEQAADLYAGSERVIACWGMGITQHRHSVATIQMIVNLLLLRGNLGRPGAGACPVRGHSNVQGDRTMGIYEKPAPAFLDRLGAVFGFEPPREHGVDTVGAIQAMLEGRAKVFIAMGGNFAAATPDTAATWRALRQCELTVHITTKFNRSHVVHGRQALVLPVLGRTEIDVQASGPQGVTVEDSMSMVHLSTGMNAPASEHLLSEPLLVARMAAATLKRSRTPWLQLAGDYAAIRDKIEAVLPDFAGFNDKIRTPGGFRLRNTASERVWATPSGRAEFSTHALPTDLAVQRVAERQRDQRVFTLTTLRSHDQYNTTIYGHDDRYRGVYGHRRVVFIHADDLKDLGLQAGDWVDLTSLYVAEGSTEVQQRRAERFLLVAYDIPRGCLASYYPETNPLVPLESFSVTARTPTSKSIPVVLSLHAQP</sequence>
<dbReference type="Gene3D" id="2.40.40.20">
    <property type="match status" value="1"/>
</dbReference>
<dbReference type="GO" id="GO:0043546">
    <property type="term" value="F:molybdopterin cofactor binding"/>
    <property type="evidence" value="ECO:0007669"/>
    <property type="project" value="InterPro"/>
</dbReference>
<dbReference type="AlphaFoldDB" id="A0A6V1NKQ2"/>
<dbReference type="GO" id="GO:0016020">
    <property type="term" value="C:membrane"/>
    <property type="evidence" value="ECO:0007669"/>
    <property type="project" value="TreeGrafter"/>
</dbReference>
<feature type="domain" description="Molybdopterin dinucleotide-binding" evidence="11">
    <location>
        <begin position="649"/>
        <end position="705"/>
    </location>
</feature>
<evidence type="ECO:0000256" key="7">
    <source>
        <dbReference type="ARBA" id="ARBA00023002"/>
    </source>
</evidence>
<keyword evidence="5" id="KW-0500">Molybdenum</keyword>
<reference evidence="12" key="1">
    <citation type="submission" date="2021-01" db="EMBL/GenBank/DDBJ databases">
        <authorList>
            <person name="Corre E."/>
            <person name="Pelletier E."/>
            <person name="Niang G."/>
            <person name="Scheremetjew M."/>
            <person name="Finn R."/>
            <person name="Kale V."/>
            <person name="Holt S."/>
            <person name="Cochrane G."/>
            <person name="Meng A."/>
            <person name="Brown T."/>
            <person name="Cohen L."/>
        </authorList>
    </citation>
    <scope>NUCLEOTIDE SEQUENCE</scope>
    <source>
        <strain evidence="12">CCMP3107</strain>
    </source>
</reference>
<evidence type="ECO:0000256" key="3">
    <source>
        <dbReference type="ARBA" id="ARBA00010312"/>
    </source>
</evidence>
<comment type="similarity">
    <text evidence="3">Belongs to the prokaryotic molybdopterin-containing oxidoreductase family.</text>
</comment>
<evidence type="ECO:0000313" key="12">
    <source>
        <dbReference type="EMBL" id="CAE0635872.1"/>
    </source>
</evidence>
<dbReference type="Pfam" id="PF01568">
    <property type="entry name" value="Molydop_binding"/>
    <property type="match status" value="1"/>
</dbReference>
<evidence type="ECO:0008006" key="13">
    <source>
        <dbReference type="Google" id="ProtNLM"/>
    </source>
</evidence>
<dbReference type="GO" id="GO:0030151">
    <property type="term" value="F:molybdenum ion binding"/>
    <property type="evidence" value="ECO:0007669"/>
    <property type="project" value="InterPro"/>
</dbReference>
<evidence type="ECO:0000256" key="2">
    <source>
        <dbReference type="ARBA" id="ARBA00001966"/>
    </source>
</evidence>
<dbReference type="InterPro" id="IPR050123">
    <property type="entry name" value="Prok_molybdopt-oxidoreductase"/>
</dbReference>
<dbReference type="CDD" id="cd02787">
    <property type="entry name" value="MopB_CT_ydeP"/>
    <property type="match status" value="1"/>
</dbReference>
<gene>
    <name evidence="12" type="ORF">HAKA00212_LOCUS14632</name>
</gene>
<comment type="cofactor">
    <cofactor evidence="1">
        <name>Mo-bis(molybdopterin guanine dinucleotide)</name>
        <dbReference type="ChEBI" id="CHEBI:60539"/>
    </cofactor>
</comment>
<dbReference type="SUPFAM" id="SSF53706">
    <property type="entry name" value="Formate dehydrogenase/DMSO reductase, domains 1-3"/>
    <property type="match status" value="1"/>
</dbReference>
<comment type="cofactor">
    <cofactor evidence="2">
        <name>[4Fe-4S] cluster</name>
        <dbReference type="ChEBI" id="CHEBI:49883"/>
    </cofactor>
</comment>
<evidence type="ECO:0000259" key="11">
    <source>
        <dbReference type="Pfam" id="PF01568"/>
    </source>
</evidence>
<dbReference type="Pfam" id="PF00384">
    <property type="entry name" value="Molybdopterin"/>
    <property type="match status" value="1"/>
</dbReference>
<proteinExistence type="inferred from homology"/>
<dbReference type="PANTHER" id="PTHR43105">
    <property type="entry name" value="RESPIRATORY NITRATE REDUCTASE"/>
    <property type="match status" value="1"/>
</dbReference>
<dbReference type="GO" id="GO:0051539">
    <property type="term" value="F:4 iron, 4 sulfur cluster binding"/>
    <property type="evidence" value="ECO:0007669"/>
    <property type="project" value="UniProtKB-KW"/>
</dbReference>
<evidence type="ECO:0000256" key="8">
    <source>
        <dbReference type="ARBA" id="ARBA00023004"/>
    </source>
</evidence>
<evidence type="ECO:0000256" key="6">
    <source>
        <dbReference type="ARBA" id="ARBA00022723"/>
    </source>
</evidence>
<feature type="domain" description="Molybdopterin oxidoreductase" evidence="10">
    <location>
        <begin position="109"/>
        <end position="491"/>
    </location>
</feature>
<dbReference type="SUPFAM" id="SSF50692">
    <property type="entry name" value="ADC-like"/>
    <property type="match status" value="1"/>
</dbReference>
<keyword evidence="4" id="KW-0004">4Fe-4S</keyword>
<dbReference type="InterPro" id="IPR010046">
    <property type="entry name" value="Mopterin_OxRdtse_a_bac"/>
</dbReference>
<keyword evidence="7" id="KW-0560">Oxidoreductase</keyword>
<dbReference type="InterPro" id="IPR006656">
    <property type="entry name" value="Mopterin_OxRdtase"/>
</dbReference>
<evidence type="ECO:0000256" key="4">
    <source>
        <dbReference type="ARBA" id="ARBA00022485"/>
    </source>
</evidence>
<organism evidence="12">
    <name type="scientific">Heterosigma akashiwo</name>
    <name type="common">Chromophytic alga</name>
    <name type="synonym">Heterosigma carterae</name>
    <dbReference type="NCBI Taxonomy" id="2829"/>
    <lineage>
        <taxon>Eukaryota</taxon>
        <taxon>Sar</taxon>
        <taxon>Stramenopiles</taxon>
        <taxon>Ochrophyta</taxon>
        <taxon>Raphidophyceae</taxon>
        <taxon>Chattonellales</taxon>
        <taxon>Chattonellaceae</taxon>
        <taxon>Heterosigma</taxon>
    </lineage>
</organism>
<dbReference type="InterPro" id="IPR006657">
    <property type="entry name" value="MoPterin_dinucl-bd_dom"/>
</dbReference>